<proteinExistence type="inferred from homology"/>
<evidence type="ECO:0000256" key="2">
    <source>
        <dbReference type="RuleBase" id="RU000363"/>
    </source>
</evidence>
<dbReference type="Gene3D" id="3.40.50.720">
    <property type="entry name" value="NAD(P)-binding Rossmann-like Domain"/>
    <property type="match status" value="1"/>
</dbReference>
<dbReference type="GO" id="GO:0016491">
    <property type="term" value="F:oxidoreductase activity"/>
    <property type="evidence" value="ECO:0007669"/>
    <property type="project" value="UniProtKB-KW"/>
</dbReference>
<protein>
    <submittedName>
        <fullName evidence="3">NAD(P)-dependent dehydrogenase (Short-subunit alcohol dehydrogenase family)</fullName>
    </submittedName>
</protein>
<organism evidence="3 4">
    <name type="scientific">Curtobacterium pusillum</name>
    <dbReference type="NCBI Taxonomy" id="69373"/>
    <lineage>
        <taxon>Bacteria</taxon>
        <taxon>Bacillati</taxon>
        <taxon>Actinomycetota</taxon>
        <taxon>Actinomycetes</taxon>
        <taxon>Micrococcales</taxon>
        <taxon>Microbacteriaceae</taxon>
        <taxon>Curtobacterium</taxon>
    </lineage>
</organism>
<keyword evidence="1" id="KW-0560">Oxidoreductase</keyword>
<gene>
    <name evidence="3" type="ORF">FHW23_001671</name>
</gene>
<dbReference type="PANTHER" id="PTHR43157:SF31">
    <property type="entry name" value="PHOSPHATIDYLINOSITOL-GLYCAN BIOSYNTHESIS CLASS F PROTEIN"/>
    <property type="match status" value="1"/>
</dbReference>
<name>A0AAW3T686_9MICO</name>
<dbReference type="Pfam" id="PF00106">
    <property type="entry name" value="adh_short"/>
    <property type="match status" value="1"/>
</dbReference>
<evidence type="ECO:0000256" key="1">
    <source>
        <dbReference type="ARBA" id="ARBA00023002"/>
    </source>
</evidence>
<comment type="similarity">
    <text evidence="2">Belongs to the short-chain dehydrogenases/reductases (SDR) family.</text>
</comment>
<evidence type="ECO:0000313" key="3">
    <source>
        <dbReference type="EMBL" id="MBA8990425.1"/>
    </source>
</evidence>
<dbReference type="InterPro" id="IPR036291">
    <property type="entry name" value="NAD(P)-bd_dom_sf"/>
</dbReference>
<dbReference type="PRINTS" id="PR00081">
    <property type="entry name" value="GDHRDH"/>
</dbReference>
<dbReference type="RefSeq" id="WP_182515825.1">
    <property type="nucleotide sequence ID" value="NZ_JACGXP010000002.1"/>
</dbReference>
<accession>A0AAW3T686</accession>
<dbReference type="AlphaFoldDB" id="A0AAW3T686"/>
<dbReference type="Proteomes" id="UP000590225">
    <property type="component" value="Unassembled WGS sequence"/>
</dbReference>
<comment type="caution">
    <text evidence="3">The sequence shown here is derived from an EMBL/GenBank/DDBJ whole genome shotgun (WGS) entry which is preliminary data.</text>
</comment>
<dbReference type="SUPFAM" id="SSF51735">
    <property type="entry name" value="NAD(P)-binding Rossmann-fold domains"/>
    <property type="match status" value="1"/>
</dbReference>
<reference evidence="3 4" key="1">
    <citation type="submission" date="2020-07" db="EMBL/GenBank/DDBJ databases">
        <title>Above-ground endophytic microbial communities from plants in different locations in the United States.</title>
        <authorList>
            <person name="Frank C."/>
        </authorList>
    </citation>
    <scope>NUCLEOTIDE SEQUENCE [LARGE SCALE GENOMIC DNA]</scope>
    <source>
        <strain evidence="3 4">WPL5_2</strain>
    </source>
</reference>
<evidence type="ECO:0000313" key="4">
    <source>
        <dbReference type="Proteomes" id="UP000590225"/>
    </source>
</evidence>
<dbReference type="PRINTS" id="PR00080">
    <property type="entry name" value="SDRFAMILY"/>
</dbReference>
<sequence length="319" mass="33735">MSADPGADPDGGADPDSPVRRTVVVTGASAGLGYFAAEQLAAAGHRVVLATRDATRAASAERSIRRYVADADLAHVHLDLADLESVRRAADELARLEPGGVDAIVNNAGVVGAATMRTTPQGTELQMGTNHLGHFAWTALTLPLLERRAGRVVHLGSIAHRWARLDPADPLRAGRYSSHRQYGRSKLAVMLFGFELAERLADAGSPVASVVAHPGLSLDLLSPERPDVTASRPEPAWTRPAQRWYAQGKDAGAGPLVHAAVADDVRSGEYWGPSGWMQLRGPAALVRAEPRAHDRTGAARLWAASERAAGVAFALDAFV</sequence>
<dbReference type="InterPro" id="IPR002347">
    <property type="entry name" value="SDR_fam"/>
</dbReference>
<dbReference type="EMBL" id="JACGXP010000002">
    <property type="protein sequence ID" value="MBA8990425.1"/>
    <property type="molecule type" value="Genomic_DNA"/>
</dbReference>
<dbReference type="PANTHER" id="PTHR43157">
    <property type="entry name" value="PHOSPHATIDYLINOSITOL-GLYCAN BIOSYNTHESIS CLASS F PROTEIN-RELATED"/>
    <property type="match status" value="1"/>
</dbReference>